<evidence type="ECO:0000313" key="16">
    <source>
        <dbReference type="EMBL" id="KAK0134375.1"/>
    </source>
</evidence>
<protein>
    <recommendedName>
        <fullName evidence="14">Chloride intracellular channel protein</fullName>
    </recommendedName>
</protein>
<comment type="caution">
    <text evidence="16">The sequence shown here is derived from an EMBL/GenBank/DDBJ whole genome shotgun (WGS) entry which is preliminary data.</text>
</comment>
<evidence type="ECO:0000256" key="2">
    <source>
        <dbReference type="ARBA" id="ARBA00022448"/>
    </source>
</evidence>
<dbReference type="SFLD" id="SFLDS00019">
    <property type="entry name" value="Glutathione_Transferase_(cytos"/>
    <property type="match status" value="1"/>
</dbReference>
<keyword evidence="4" id="KW-0812">Transmembrane</keyword>
<comment type="subcellular location">
    <subcellularLocation>
        <location evidence="14">Membrane</location>
        <topology evidence="14">Single-pass membrane protein</topology>
    </subcellularLocation>
    <subcellularLocation>
        <location evidence="14">Cytoplasm</location>
    </subcellularLocation>
</comment>
<organism evidence="16 17">
    <name type="scientific">Merluccius polli</name>
    <name type="common">Benguela hake</name>
    <name type="synonym">Merluccius cadenati</name>
    <dbReference type="NCBI Taxonomy" id="89951"/>
    <lineage>
        <taxon>Eukaryota</taxon>
        <taxon>Metazoa</taxon>
        <taxon>Chordata</taxon>
        <taxon>Craniata</taxon>
        <taxon>Vertebrata</taxon>
        <taxon>Euteleostomi</taxon>
        <taxon>Actinopterygii</taxon>
        <taxon>Neopterygii</taxon>
        <taxon>Teleostei</taxon>
        <taxon>Neoteleostei</taxon>
        <taxon>Acanthomorphata</taxon>
        <taxon>Zeiogadaria</taxon>
        <taxon>Gadariae</taxon>
        <taxon>Gadiformes</taxon>
        <taxon>Gadoidei</taxon>
        <taxon>Merlucciidae</taxon>
        <taxon>Merluccius</taxon>
    </lineage>
</organism>
<dbReference type="EMBL" id="JAOPHQ010005711">
    <property type="protein sequence ID" value="KAK0134375.1"/>
    <property type="molecule type" value="Genomic_DNA"/>
</dbReference>
<keyword evidence="3 14" id="KW-0963">Cytoplasm</keyword>
<keyword evidence="9" id="KW-0472">Membrane</keyword>
<evidence type="ECO:0000256" key="5">
    <source>
        <dbReference type="ARBA" id="ARBA00022882"/>
    </source>
</evidence>
<evidence type="ECO:0000256" key="11">
    <source>
        <dbReference type="ARBA" id="ARBA00023214"/>
    </source>
</evidence>
<dbReference type="Gene3D" id="1.20.1050.10">
    <property type="match status" value="1"/>
</dbReference>
<keyword evidence="2 14" id="KW-0813">Transport</keyword>
<evidence type="ECO:0000313" key="17">
    <source>
        <dbReference type="Proteomes" id="UP001174136"/>
    </source>
</evidence>
<dbReference type="GO" id="GO:0005254">
    <property type="term" value="F:chloride channel activity"/>
    <property type="evidence" value="ECO:0007669"/>
    <property type="project" value="UniProtKB-KW"/>
</dbReference>
<gene>
    <name evidence="16" type="primary">Clic5</name>
    <name evidence="16" type="ORF">N1851_030059</name>
</gene>
<evidence type="ECO:0000256" key="6">
    <source>
        <dbReference type="ARBA" id="ARBA00022989"/>
    </source>
</evidence>
<dbReference type="SUPFAM" id="SSF52833">
    <property type="entry name" value="Thioredoxin-like"/>
    <property type="match status" value="1"/>
</dbReference>
<keyword evidence="7" id="KW-0560">Oxidoreductase</keyword>
<evidence type="ECO:0000256" key="13">
    <source>
        <dbReference type="ARBA" id="ARBA00024167"/>
    </source>
</evidence>
<dbReference type="SUPFAM" id="SSF47616">
    <property type="entry name" value="GST C-terminal domain-like"/>
    <property type="match status" value="1"/>
</dbReference>
<dbReference type="InterPro" id="IPR040079">
    <property type="entry name" value="Glutathione_S-Trfase"/>
</dbReference>
<dbReference type="GO" id="GO:0034707">
    <property type="term" value="C:chloride channel complex"/>
    <property type="evidence" value="ECO:0007669"/>
    <property type="project" value="UniProtKB-KW"/>
</dbReference>
<dbReference type="InterPro" id="IPR036249">
    <property type="entry name" value="Thioredoxin-like_sf"/>
</dbReference>
<evidence type="ECO:0000256" key="1">
    <source>
        <dbReference type="ARBA" id="ARBA00007655"/>
    </source>
</evidence>
<dbReference type="PRINTS" id="PR01263">
    <property type="entry name" value="INTCLCHANNEL"/>
</dbReference>
<comment type="catalytic activity">
    <reaction evidence="13">
        <text>chloride(in) = chloride(out)</text>
        <dbReference type="Rhea" id="RHEA:29823"/>
        <dbReference type="ChEBI" id="CHEBI:17996"/>
    </reaction>
</comment>
<keyword evidence="8 14" id="KW-0406">Ion transport</keyword>
<keyword evidence="10 14" id="KW-0869">Chloride channel</keyword>
<dbReference type="InterPro" id="IPR010987">
    <property type="entry name" value="Glutathione-S-Trfase_C-like"/>
</dbReference>
<comment type="domain">
    <text evidence="14">Members of this family may change from a globular, soluble state to a state where the N-terminal domain is inserted into the membrane and functions as chloride channel. A conformation change of the N-terminal domain is thought to expose hydrophobic surfaces that trigger membrane insertion.</text>
</comment>
<dbReference type="Proteomes" id="UP001174136">
    <property type="component" value="Unassembled WGS sequence"/>
</dbReference>
<proteinExistence type="inferred from homology"/>
<dbReference type="PROSITE" id="PS50405">
    <property type="entry name" value="GST_CTER"/>
    <property type="match status" value="1"/>
</dbReference>
<dbReference type="AlphaFoldDB" id="A0AA47NR57"/>
<dbReference type="FunFam" id="1.20.1050.10:FF:000001">
    <property type="entry name" value="Chloride intracellular channel 2"/>
    <property type="match status" value="1"/>
</dbReference>
<keyword evidence="17" id="KW-1185">Reference proteome</keyword>
<name>A0AA47NR57_MERPO</name>
<evidence type="ECO:0000256" key="9">
    <source>
        <dbReference type="ARBA" id="ARBA00023136"/>
    </source>
</evidence>
<comment type="similarity">
    <text evidence="1 14">Belongs to the chloride channel CLIC family.</text>
</comment>
<evidence type="ECO:0000256" key="10">
    <source>
        <dbReference type="ARBA" id="ARBA00023173"/>
    </source>
</evidence>
<evidence type="ECO:0000259" key="15">
    <source>
        <dbReference type="PROSITE" id="PS50405"/>
    </source>
</evidence>
<accession>A0AA47NR57</accession>
<sequence>MVTSRLVGCGAETFGGVHHVTRNTRGGAKSRRLFIKQWCRVESVTKLQPCLCQQTDNASDDCASVGNCPFCQRIFMILWLKGATFTLTTVDMKAPEVLKDLAPGSQPPFLVYNGEVRTDTNKIEEFLEQTLAPPLYPKLASRYKESNTAGDDIFQKFSAYIKNPNPGLNDMLEKKFLKSLAKLNDYLLTPLSHELDQNPGESQSSRAYLDGDTLTLADCNLLPKLNIVKMVCIKYRDLDINHIDLLPGLTRYLDKAYKQDQFCNTCPPTTEILWAYHTVAKYLNK</sequence>
<evidence type="ECO:0000256" key="3">
    <source>
        <dbReference type="ARBA" id="ARBA00022490"/>
    </source>
</evidence>
<dbReference type="GO" id="GO:0005737">
    <property type="term" value="C:cytoplasm"/>
    <property type="evidence" value="ECO:0007669"/>
    <property type="project" value="UniProtKB-SubCell"/>
</dbReference>
<keyword evidence="5 14" id="KW-0851">Voltage-gated channel</keyword>
<evidence type="ECO:0000256" key="12">
    <source>
        <dbReference type="ARBA" id="ARBA00023303"/>
    </source>
</evidence>
<keyword evidence="11 14" id="KW-0868">Chloride</keyword>
<reference evidence="16" key="1">
    <citation type="journal article" date="2023" name="Front. Mar. Sci.">
        <title>A new Merluccius polli reference genome to investigate the effects of global change in West African waters.</title>
        <authorList>
            <person name="Mateo J.L."/>
            <person name="Blanco-Fernandez C."/>
            <person name="Garcia-Vazquez E."/>
            <person name="Machado-Schiaffino G."/>
        </authorList>
    </citation>
    <scope>NUCLEOTIDE SEQUENCE</scope>
    <source>
        <strain evidence="16">C29</strain>
        <tissue evidence="16">Fin</tissue>
    </source>
</reference>
<keyword evidence="6" id="KW-1133">Transmembrane helix</keyword>
<evidence type="ECO:0000256" key="7">
    <source>
        <dbReference type="ARBA" id="ARBA00023002"/>
    </source>
</evidence>
<dbReference type="PANTHER" id="PTHR45476:SF7">
    <property type="entry name" value="CHLORIDE INTRACELLULAR CHANNEL 3"/>
    <property type="match status" value="1"/>
</dbReference>
<dbReference type="InterPro" id="IPR053823">
    <property type="entry name" value="CLIC_N"/>
</dbReference>
<keyword evidence="12 14" id="KW-0407">Ion channel</keyword>
<dbReference type="InterPro" id="IPR036282">
    <property type="entry name" value="Glutathione-S-Trfase_C_sf"/>
</dbReference>
<feature type="domain" description="GST C-terminal" evidence="15">
    <location>
        <begin position="113"/>
        <end position="276"/>
    </location>
</feature>
<dbReference type="SFLD" id="SFLDG00358">
    <property type="entry name" value="Main_(cytGST)"/>
    <property type="match status" value="1"/>
</dbReference>
<evidence type="ECO:0000256" key="4">
    <source>
        <dbReference type="ARBA" id="ARBA00022692"/>
    </source>
</evidence>
<dbReference type="InterPro" id="IPR002946">
    <property type="entry name" value="CLIC"/>
</dbReference>
<dbReference type="Pfam" id="PF22441">
    <property type="entry name" value="CLIC-like_N"/>
    <property type="match status" value="1"/>
</dbReference>
<dbReference type="CDD" id="cd03061">
    <property type="entry name" value="GST_N_CLIC"/>
    <property type="match status" value="1"/>
</dbReference>
<dbReference type="Pfam" id="PF13410">
    <property type="entry name" value="GST_C_2"/>
    <property type="match status" value="1"/>
</dbReference>
<dbReference type="GO" id="GO:0016491">
    <property type="term" value="F:oxidoreductase activity"/>
    <property type="evidence" value="ECO:0007669"/>
    <property type="project" value="UniProtKB-KW"/>
</dbReference>
<dbReference type="Gene3D" id="3.40.30.10">
    <property type="entry name" value="Glutaredoxin"/>
    <property type="match status" value="1"/>
</dbReference>
<evidence type="ECO:0000256" key="8">
    <source>
        <dbReference type="ARBA" id="ARBA00023065"/>
    </source>
</evidence>
<evidence type="ECO:0000256" key="14">
    <source>
        <dbReference type="RuleBase" id="RU362009"/>
    </source>
</evidence>
<dbReference type="PANTHER" id="PTHR45476">
    <property type="entry name" value="CHLORIDE INTRACELLULAR CHANNEL PROTEIN 6-RELATED"/>
    <property type="match status" value="1"/>
</dbReference>